<accession>A0A4S4L878</accession>
<dbReference type="InterPro" id="IPR026891">
    <property type="entry name" value="Fn3-like"/>
</dbReference>
<reference evidence="14 15" key="1">
    <citation type="submission" date="2019-02" db="EMBL/GenBank/DDBJ databases">
        <title>Genome sequencing of the rare red list fungi Phellinidium pouzarii.</title>
        <authorList>
            <person name="Buettner E."/>
            <person name="Kellner H."/>
        </authorList>
    </citation>
    <scope>NUCLEOTIDE SEQUENCE [LARGE SCALE GENOMIC DNA]</scope>
    <source>
        <strain evidence="14 15">DSM 108285</strain>
    </source>
</reference>
<keyword evidence="8" id="KW-0119">Carbohydrate metabolism</keyword>
<dbReference type="InterPro" id="IPR002772">
    <property type="entry name" value="Glyco_hydro_3_C"/>
</dbReference>
<dbReference type="Gene3D" id="3.20.20.300">
    <property type="entry name" value="Glycoside hydrolase, family 3, N-terminal domain"/>
    <property type="match status" value="1"/>
</dbReference>
<gene>
    <name evidence="14" type="ORF">EW145_g3196</name>
</gene>
<comment type="pathway">
    <text evidence="2">Glycan metabolism; cellulose degradation.</text>
</comment>
<evidence type="ECO:0000256" key="12">
    <source>
        <dbReference type="SAM" id="SignalP"/>
    </source>
</evidence>
<feature type="region of interest" description="Disordered" evidence="11">
    <location>
        <begin position="54"/>
        <end position="73"/>
    </location>
</feature>
<comment type="caution">
    <text evidence="14">The sequence shown here is derived from an EMBL/GenBank/DDBJ whole genome shotgun (WGS) entry which is preliminary data.</text>
</comment>
<dbReference type="FunFam" id="3.20.20.300:FF:000002">
    <property type="entry name" value="Probable beta-glucosidase"/>
    <property type="match status" value="1"/>
</dbReference>
<dbReference type="SUPFAM" id="SSF52279">
    <property type="entry name" value="Beta-D-glucan exohydrolase, C-terminal domain"/>
    <property type="match status" value="1"/>
</dbReference>
<dbReference type="FunFam" id="3.40.50.1700:FF:000003">
    <property type="entry name" value="Probable beta-glucosidase"/>
    <property type="match status" value="1"/>
</dbReference>
<dbReference type="EC" id="3.2.1.21" evidence="4"/>
<dbReference type="EMBL" id="SGPK01000130">
    <property type="protein sequence ID" value="THH07709.1"/>
    <property type="molecule type" value="Genomic_DNA"/>
</dbReference>
<keyword evidence="7" id="KW-0325">Glycoprotein</keyword>
<evidence type="ECO:0000313" key="14">
    <source>
        <dbReference type="EMBL" id="THH07709.1"/>
    </source>
</evidence>
<protein>
    <recommendedName>
        <fullName evidence="4">beta-glucosidase</fullName>
        <ecNumber evidence="4">3.2.1.21</ecNumber>
    </recommendedName>
</protein>
<dbReference type="InterPro" id="IPR050288">
    <property type="entry name" value="Cellulose_deg_GH3"/>
</dbReference>
<feature type="chain" id="PRO_5020925011" description="beta-glucosidase" evidence="12">
    <location>
        <begin position="29"/>
        <end position="967"/>
    </location>
</feature>
<organism evidence="14 15">
    <name type="scientific">Phellinidium pouzarii</name>
    <dbReference type="NCBI Taxonomy" id="167371"/>
    <lineage>
        <taxon>Eukaryota</taxon>
        <taxon>Fungi</taxon>
        <taxon>Dikarya</taxon>
        <taxon>Basidiomycota</taxon>
        <taxon>Agaricomycotina</taxon>
        <taxon>Agaricomycetes</taxon>
        <taxon>Hymenochaetales</taxon>
        <taxon>Hymenochaetaceae</taxon>
        <taxon>Phellinidium</taxon>
    </lineage>
</organism>
<dbReference type="Pfam" id="PF00933">
    <property type="entry name" value="Glyco_hydro_3"/>
    <property type="match status" value="1"/>
</dbReference>
<feature type="compositionally biased region" description="Pro residues" evidence="11">
    <location>
        <begin position="185"/>
        <end position="201"/>
    </location>
</feature>
<comment type="catalytic activity">
    <reaction evidence="1">
        <text>Hydrolysis of terminal, non-reducing beta-D-glucosyl residues with release of beta-D-glucose.</text>
        <dbReference type="EC" id="3.2.1.21"/>
    </reaction>
</comment>
<evidence type="ECO:0000256" key="10">
    <source>
        <dbReference type="ARBA" id="ARBA00023326"/>
    </source>
</evidence>
<feature type="domain" description="Fibronectin type III-like" evidence="13">
    <location>
        <begin position="888"/>
        <end position="957"/>
    </location>
</feature>
<feature type="signal peptide" evidence="12">
    <location>
        <begin position="1"/>
        <end position="28"/>
    </location>
</feature>
<dbReference type="SMART" id="SM01217">
    <property type="entry name" value="Fn3_like"/>
    <property type="match status" value="1"/>
</dbReference>
<dbReference type="OrthoDB" id="416222at2759"/>
<keyword evidence="9" id="KW-0326">Glycosidase</keyword>
<evidence type="ECO:0000256" key="3">
    <source>
        <dbReference type="ARBA" id="ARBA00005336"/>
    </source>
</evidence>
<dbReference type="Proteomes" id="UP000308199">
    <property type="component" value="Unassembled WGS sequence"/>
</dbReference>
<dbReference type="AlphaFoldDB" id="A0A4S4L878"/>
<keyword evidence="10" id="KW-0624">Polysaccharide degradation</keyword>
<dbReference type="Pfam" id="PF14310">
    <property type="entry name" value="Fn3-like"/>
    <property type="match status" value="1"/>
</dbReference>
<dbReference type="PANTHER" id="PTHR42715:SF2">
    <property type="entry name" value="BETA-GLUCOSIDASE F-RELATED"/>
    <property type="match status" value="1"/>
</dbReference>
<dbReference type="GO" id="GO:0008422">
    <property type="term" value="F:beta-glucosidase activity"/>
    <property type="evidence" value="ECO:0007669"/>
    <property type="project" value="UniProtKB-EC"/>
</dbReference>
<proteinExistence type="inferred from homology"/>
<evidence type="ECO:0000313" key="15">
    <source>
        <dbReference type="Proteomes" id="UP000308199"/>
    </source>
</evidence>
<comment type="similarity">
    <text evidence="3">Belongs to the glycosyl hydrolase 3 family.</text>
</comment>
<dbReference type="PRINTS" id="PR00133">
    <property type="entry name" value="GLHYDRLASE3"/>
</dbReference>
<keyword evidence="12" id="KW-0732">Signal</keyword>
<evidence type="ECO:0000256" key="9">
    <source>
        <dbReference type="ARBA" id="ARBA00023295"/>
    </source>
</evidence>
<dbReference type="PANTHER" id="PTHR42715">
    <property type="entry name" value="BETA-GLUCOSIDASE"/>
    <property type="match status" value="1"/>
</dbReference>
<evidence type="ECO:0000256" key="2">
    <source>
        <dbReference type="ARBA" id="ARBA00004987"/>
    </source>
</evidence>
<dbReference type="Gene3D" id="2.60.40.10">
    <property type="entry name" value="Immunoglobulins"/>
    <property type="match status" value="1"/>
</dbReference>
<evidence type="ECO:0000256" key="1">
    <source>
        <dbReference type="ARBA" id="ARBA00000448"/>
    </source>
</evidence>
<evidence type="ECO:0000259" key="13">
    <source>
        <dbReference type="SMART" id="SM01217"/>
    </source>
</evidence>
<dbReference type="Gene3D" id="3.40.50.1700">
    <property type="entry name" value="Glycoside hydrolase family 3 C-terminal domain"/>
    <property type="match status" value="1"/>
</dbReference>
<evidence type="ECO:0000256" key="5">
    <source>
        <dbReference type="ARBA" id="ARBA00022801"/>
    </source>
</evidence>
<dbReference type="InterPro" id="IPR036881">
    <property type="entry name" value="Glyco_hydro_3_C_sf"/>
</dbReference>
<dbReference type="InterPro" id="IPR017853">
    <property type="entry name" value="GH"/>
</dbReference>
<evidence type="ECO:0000256" key="6">
    <source>
        <dbReference type="ARBA" id="ARBA00023001"/>
    </source>
</evidence>
<keyword evidence="6" id="KW-0136">Cellulose degradation</keyword>
<dbReference type="SUPFAM" id="SSF51445">
    <property type="entry name" value="(Trans)glycosidases"/>
    <property type="match status" value="1"/>
</dbReference>
<dbReference type="InterPro" id="IPR001764">
    <property type="entry name" value="Glyco_hydro_3_N"/>
</dbReference>
<keyword evidence="5" id="KW-0378">Hydrolase</keyword>
<keyword evidence="15" id="KW-1185">Reference proteome</keyword>
<name>A0A4S4L878_9AGAM</name>
<evidence type="ECO:0000256" key="7">
    <source>
        <dbReference type="ARBA" id="ARBA00023180"/>
    </source>
</evidence>
<sequence length="967" mass="101539">MTLGRRLHGLWTRLAIVAILISIQTCAAITPASSDPLSSVILTSTSALSSESESASASSAPLPSSASPSSFASPSGPSGSGSISISRSTIVSSTVSASAPNGTASFSSSAFSTSFVSVTSAACPTISASMSGPETTLGSTGLSIPLSSSLSANATSTGSANVSASFTPGATASGTGPGGINVQPSPDPATPHPFTPFPSPTQSPVAGIFPATDPLSPPPVTSDPQLIPDFNPAWTTAWTKAKALISGLDIEQKVNISTGVGWELGLCVGNIPAVPIDGSGVWKGLCLEDSPLGVRDTDFVTVFPAGINAASTFQRSLIRQRGIAMGKEHMGKGVHVALGPMMNLGRIAQGGRNWEGFGADPFLSGESAYETILGMQSAGVQACAKHFINNEQEHERTMESSNVDDRAEHELYAHPFMRSVMAGVASVMCSYNQINETYACENDRTINQILKGEFGFRGYVMSDWSATESTLGAVSGLDMTMPGDITFGSGTSYFGGNLTAYVNNGSITEARLDDMATRVVASWYFLHQDDPSYPKVSFNAFNPVDPATNGRVDVQDDHYKIVRAIGAASTVLLLNKNETLPLQKPRSIVLIGSDAGPSPGGPNEFVDGGGDAGILAMGWGSGTANFSYLISPLEAIQHRARQDRTTVNWHLNDFDLLGAGNVAIQADIALVFINADSGEDYITVDGNEGDRKNLTAWHGGDDLVQAVAAQNPNTVVVVHSVGPLILEPWIEHPNVSAVLWAGLGGTETGNGLVDVLYGDVNPSGRLPYTIAKDPSDYPAQLVLGGGDNTILQIPYTEGIFIDYRHFDEAGIVPRFEFGFGLSYTTFAYSSLKVVEVTNGTAPDSLVSSWKASKPGPTGEGSVVALWLHEPAYAVTFTVRNTGSVAGTEIPQLYVQHPKSAEEPPSILKGFTDVFLQPRQSTRVTLTLSRYDLSIWDVVAQSWVRPVGRIELAVGASSRDFRLSGAIP</sequence>
<evidence type="ECO:0000256" key="11">
    <source>
        <dbReference type="SAM" id="MobiDB-lite"/>
    </source>
</evidence>
<evidence type="ECO:0000256" key="8">
    <source>
        <dbReference type="ARBA" id="ARBA00023277"/>
    </source>
</evidence>
<dbReference type="Pfam" id="PF01915">
    <property type="entry name" value="Glyco_hydro_3_C"/>
    <property type="match status" value="1"/>
</dbReference>
<dbReference type="InterPro" id="IPR013783">
    <property type="entry name" value="Ig-like_fold"/>
</dbReference>
<dbReference type="GO" id="GO:0030245">
    <property type="term" value="P:cellulose catabolic process"/>
    <property type="evidence" value="ECO:0007669"/>
    <property type="project" value="UniProtKB-KW"/>
</dbReference>
<dbReference type="InterPro" id="IPR036962">
    <property type="entry name" value="Glyco_hydro_3_N_sf"/>
</dbReference>
<feature type="region of interest" description="Disordered" evidence="11">
    <location>
        <begin position="167"/>
        <end position="227"/>
    </location>
</feature>
<evidence type="ECO:0000256" key="4">
    <source>
        <dbReference type="ARBA" id="ARBA00012744"/>
    </source>
</evidence>